<comment type="similarity">
    <text evidence="2 8">Belongs to the small Tim family.</text>
</comment>
<sequence>MLGGFFGGGSNNNDDSNSSTSSHSPPLSSPSPFSGLGQSGGDTKTRLQNAINAQVNLVNGKFLIQKINENCFEHCVPDPGTSLSGKEQTCLSNCMEKYIDGWNTVSKAYYKRAQTELGPMAGQAGLGGLPGGSL</sequence>
<evidence type="ECO:0000256" key="4">
    <source>
        <dbReference type="ARBA" id="ARBA00022927"/>
    </source>
</evidence>
<dbReference type="Gene3D" id="1.10.287.810">
    <property type="entry name" value="Mitochondrial import inner membrane translocase subunit tim13 like domains"/>
    <property type="match status" value="1"/>
</dbReference>
<protein>
    <recommendedName>
        <fullName evidence="8">Mitochondrial import inner membrane translocase subunit</fullName>
    </recommendedName>
</protein>
<evidence type="ECO:0000256" key="5">
    <source>
        <dbReference type="ARBA" id="ARBA00023010"/>
    </source>
</evidence>
<keyword evidence="8" id="KW-0813">Transport</keyword>
<keyword evidence="5 8" id="KW-0811">Translocation</keyword>
<evidence type="ECO:0000256" key="6">
    <source>
        <dbReference type="ARBA" id="ARBA00023157"/>
    </source>
</evidence>
<dbReference type="InterPro" id="IPR004217">
    <property type="entry name" value="Tim10-like"/>
</dbReference>
<evidence type="ECO:0000259" key="10">
    <source>
        <dbReference type="Pfam" id="PF02953"/>
    </source>
</evidence>
<dbReference type="Pfam" id="PF02953">
    <property type="entry name" value="zf-Tim10_DDP"/>
    <property type="match status" value="1"/>
</dbReference>
<feature type="compositionally biased region" description="Gly residues" evidence="9">
    <location>
        <begin position="1"/>
        <end position="10"/>
    </location>
</feature>
<comment type="function">
    <text evidence="8">Mitochondrial intermembrane chaperone that participates in the import and insertion of some multi-pass transmembrane proteins into the mitochondrial inner membrane. Also required for the transfer of beta-barrel precursors from the TOM complex to the sorting and assembly machinery (SAM complex) of the outer membrane. Acts as a chaperone-like protein that protects the hydrophobic precursors from aggregation and guide them through the mitochondrial intermembrane space.</text>
</comment>
<feature type="compositionally biased region" description="Low complexity" evidence="9">
    <location>
        <begin position="11"/>
        <end position="36"/>
    </location>
</feature>
<evidence type="ECO:0000256" key="3">
    <source>
        <dbReference type="ARBA" id="ARBA00022792"/>
    </source>
</evidence>
<evidence type="ECO:0000313" key="12">
    <source>
        <dbReference type="Proteomes" id="UP001345013"/>
    </source>
</evidence>
<organism evidence="11 12">
    <name type="scientific">Lithohypha guttulata</name>
    <dbReference type="NCBI Taxonomy" id="1690604"/>
    <lineage>
        <taxon>Eukaryota</taxon>
        <taxon>Fungi</taxon>
        <taxon>Dikarya</taxon>
        <taxon>Ascomycota</taxon>
        <taxon>Pezizomycotina</taxon>
        <taxon>Eurotiomycetes</taxon>
        <taxon>Chaetothyriomycetidae</taxon>
        <taxon>Chaetothyriales</taxon>
        <taxon>Trichomeriaceae</taxon>
        <taxon>Lithohypha</taxon>
    </lineage>
</organism>
<keyword evidence="3 8" id="KW-0999">Mitochondrion inner membrane</keyword>
<comment type="subcellular location">
    <subcellularLocation>
        <location evidence="1 8">Mitochondrion inner membrane</location>
        <topology evidence="1 8">Peripheral membrane protein</topology>
        <orientation evidence="1 8">Intermembrane side</orientation>
    </subcellularLocation>
</comment>
<evidence type="ECO:0000256" key="1">
    <source>
        <dbReference type="ARBA" id="ARBA00004137"/>
    </source>
</evidence>
<keyword evidence="3 8" id="KW-0472">Membrane</keyword>
<keyword evidence="7 8" id="KW-0143">Chaperone</keyword>
<dbReference type="SUPFAM" id="SSF144122">
    <property type="entry name" value="Tim10-like"/>
    <property type="match status" value="1"/>
</dbReference>
<comment type="caution">
    <text evidence="11">The sequence shown here is derived from an EMBL/GenBank/DDBJ whole genome shotgun (WGS) entry which is preliminary data.</text>
</comment>
<dbReference type="InterPro" id="IPR035427">
    <property type="entry name" value="Tim10-like_dom_sf"/>
</dbReference>
<proteinExistence type="inferred from homology"/>
<feature type="domain" description="Tim10-like" evidence="10">
    <location>
        <begin position="51"/>
        <end position="109"/>
    </location>
</feature>
<gene>
    <name evidence="11" type="primary">TIM13</name>
    <name evidence="11" type="ORF">LTR24_001078</name>
</gene>
<evidence type="ECO:0000256" key="9">
    <source>
        <dbReference type="SAM" id="MobiDB-lite"/>
    </source>
</evidence>
<evidence type="ECO:0000256" key="8">
    <source>
        <dbReference type="RuleBase" id="RU367043"/>
    </source>
</evidence>
<keyword evidence="8" id="KW-0496">Mitochondrion</keyword>
<keyword evidence="12" id="KW-1185">Reference proteome</keyword>
<dbReference type="Proteomes" id="UP001345013">
    <property type="component" value="Unassembled WGS sequence"/>
</dbReference>
<accession>A0ABR0KM64</accession>
<dbReference type="EMBL" id="JAVRRG010000007">
    <property type="protein sequence ID" value="KAK5100283.1"/>
    <property type="molecule type" value="Genomic_DNA"/>
</dbReference>
<name>A0ABR0KM64_9EURO</name>
<comment type="domain">
    <text evidence="8">The twin CX3C motif contains 4 conserved Cys residues that form 2 disulfide bonds in the mitochondrial intermembrane space.</text>
</comment>
<feature type="region of interest" description="Disordered" evidence="9">
    <location>
        <begin position="1"/>
        <end position="45"/>
    </location>
</feature>
<evidence type="ECO:0000256" key="2">
    <source>
        <dbReference type="ARBA" id="ARBA00006720"/>
    </source>
</evidence>
<evidence type="ECO:0000256" key="7">
    <source>
        <dbReference type="ARBA" id="ARBA00023186"/>
    </source>
</evidence>
<reference evidence="11 12" key="1">
    <citation type="submission" date="2023-08" db="EMBL/GenBank/DDBJ databases">
        <title>Black Yeasts Isolated from many extreme environments.</title>
        <authorList>
            <person name="Coleine C."/>
            <person name="Stajich J.E."/>
            <person name="Selbmann L."/>
        </authorList>
    </citation>
    <scope>NUCLEOTIDE SEQUENCE [LARGE SCALE GENOMIC DNA]</scope>
    <source>
        <strain evidence="11 12">CCFEE 5885</strain>
    </source>
</reference>
<comment type="subunit">
    <text evidence="8">Heterohexamer.</text>
</comment>
<keyword evidence="6 8" id="KW-1015">Disulfide bond</keyword>
<keyword evidence="4 8" id="KW-0653">Protein transport</keyword>
<evidence type="ECO:0000313" key="11">
    <source>
        <dbReference type="EMBL" id="KAK5100283.1"/>
    </source>
</evidence>